<accession>A0AAD5V7F2</accession>
<dbReference type="Proteomes" id="UP001212997">
    <property type="component" value="Unassembled WGS sequence"/>
</dbReference>
<sequence>MVPPLFSIASPLHPLECGQAHAWYNRVVALLDSNTGKGGTHFMAHFVSLSTTTYPSRYAEMFIVILSTACIEVIKGHPIDDHIPEYGLPPREKKFASRSKRQVSLN</sequence>
<gene>
    <name evidence="1" type="ORF">NLI96_g3097</name>
</gene>
<comment type="caution">
    <text evidence="1">The sequence shown here is derived from an EMBL/GenBank/DDBJ whole genome shotgun (WGS) entry which is preliminary data.</text>
</comment>
<protein>
    <submittedName>
        <fullName evidence="1">Uncharacterized protein</fullName>
    </submittedName>
</protein>
<proteinExistence type="predicted"/>
<organism evidence="1 2">
    <name type="scientific">Meripilus lineatus</name>
    <dbReference type="NCBI Taxonomy" id="2056292"/>
    <lineage>
        <taxon>Eukaryota</taxon>
        <taxon>Fungi</taxon>
        <taxon>Dikarya</taxon>
        <taxon>Basidiomycota</taxon>
        <taxon>Agaricomycotina</taxon>
        <taxon>Agaricomycetes</taxon>
        <taxon>Polyporales</taxon>
        <taxon>Meripilaceae</taxon>
        <taxon>Meripilus</taxon>
    </lineage>
</organism>
<keyword evidence="2" id="KW-1185">Reference proteome</keyword>
<evidence type="ECO:0000313" key="1">
    <source>
        <dbReference type="EMBL" id="KAJ3488071.1"/>
    </source>
</evidence>
<dbReference type="AlphaFoldDB" id="A0AAD5V7F2"/>
<name>A0AAD5V7F2_9APHY</name>
<dbReference type="EMBL" id="JANAWD010000075">
    <property type="protein sequence ID" value="KAJ3488071.1"/>
    <property type="molecule type" value="Genomic_DNA"/>
</dbReference>
<evidence type="ECO:0000313" key="2">
    <source>
        <dbReference type="Proteomes" id="UP001212997"/>
    </source>
</evidence>
<reference evidence="1" key="1">
    <citation type="submission" date="2022-07" db="EMBL/GenBank/DDBJ databases">
        <title>Genome Sequence of Physisporinus lineatus.</title>
        <authorList>
            <person name="Buettner E."/>
        </authorList>
    </citation>
    <scope>NUCLEOTIDE SEQUENCE</scope>
    <source>
        <strain evidence="1">VT162</strain>
    </source>
</reference>